<proteinExistence type="predicted"/>
<name>A0A061B3Y9_RHOTO</name>
<accession>A0A061B3Y9</accession>
<gene>
    <name evidence="1" type="ORF">RHTO0S_09e07184g</name>
</gene>
<dbReference type="AlphaFoldDB" id="A0A061B3Y9"/>
<evidence type="ECO:0000313" key="1">
    <source>
        <dbReference type="EMBL" id="CDR44634.1"/>
    </source>
</evidence>
<dbReference type="OrthoDB" id="2531617at2759"/>
<dbReference type="EMBL" id="LK052944">
    <property type="protein sequence ID" value="CDR44634.1"/>
    <property type="molecule type" value="Genomic_DNA"/>
</dbReference>
<sequence>MAARPVFAALDNVPLPVPTLATLHRAEQDLPTVTAYPPTADELANARRVASEYRHAAEVYNPVAPEFQQNQSAAELYAVAVENLAATQYFTATPGGGQVAVPAPAQPGPTYLAMQSAGIGGPFLILASALDGINEDLRGIREDLRGVKEDVKTINNNVWTLRPR</sequence>
<organism evidence="1">
    <name type="scientific">Rhodotorula toruloides</name>
    <name type="common">Yeast</name>
    <name type="synonym">Rhodosporidium toruloides</name>
    <dbReference type="NCBI Taxonomy" id="5286"/>
    <lineage>
        <taxon>Eukaryota</taxon>
        <taxon>Fungi</taxon>
        <taxon>Dikarya</taxon>
        <taxon>Basidiomycota</taxon>
        <taxon>Pucciniomycotina</taxon>
        <taxon>Microbotryomycetes</taxon>
        <taxon>Sporidiobolales</taxon>
        <taxon>Sporidiobolaceae</taxon>
        <taxon>Rhodotorula</taxon>
    </lineage>
</organism>
<reference evidence="1" key="1">
    <citation type="journal article" date="2014" name="Genome Announc.">
        <title>Draft genome sequence of Rhodosporidium toruloides CECT1137, an oleaginous yeast of biotechnological interest.</title>
        <authorList>
            <person name="Morin N."/>
            <person name="Calcas X."/>
            <person name="Devillers H."/>
            <person name="Durrens P."/>
            <person name="Sherman D.J."/>
            <person name="Nicaud J.-M."/>
            <person name="Neuveglise C."/>
        </authorList>
    </citation>
    <scope>NUCLEOTIDE SEQUENCE</scope>
    <source>
        <strain evidence="1">CECT1137</strain>
    </source>
</reference>
<protein>
    <submittedName>
        <fullName evidence="1">RHTO0S09e07184g1_1</fullName>
    </submittedName>
</protein>